<sequence length="381" mass="41082">MSLSWTAVSARRLDRNHLAATPGTDPASIATAMSGVHAQILTAGELSIGLRLPGSTNASVRSAIWDDRTLVKSHGPRGTVHLLPTADIPLWTGALSAVPTGRQLQGPDSRLTPGQTDEVVAAVGRVLADDALTIDELDTAVVAETGPWAGDLVMPAFQTMWPRWRQALSTAGHRGALCFGPNRGRKVTYTNPHRWLPGFTPMNGDDALAELVFRYLHAYGPATPQHFARWMAGPVGWANTLFARLTERLEAVELDGEKMWVNAGDTDFPDTAPEGVRLLPYFDGYGIACQPRERLFAGKAFERALARGQAGNYPLLLVDGTVTGVWHQRRSGRKTAITVETLTPLSNRQRGELEARAERIGEFHGGPATLELGPVTVGAHA</sequence>
<name>A0A841FHV5_9ACTN</name>
<proteinExistence type="predicted"/>
<organism evidence="1 2">
    <name type="scientific">Phytomonospora endophytica</name>
    <dbReference type="NCBI Taxonomy" id="714109"/>
    <lineage>
        <taxon>Bacteria</taxon>
        <taxon>Bacillati</taxon>
        <taxon>Actinomycetota</taxon>
        <taxon>Actinomycetes</taxon>
        <taxon>Micromonosporales</taxon>
        <taxon>Micromonosporaceae</taxon>
        <taxon>Phytomonospora</taxon>
    </lineage>
</organism>
<accession>A0A841FHV5</accession>
<keyword evidence="2" id="KW-1185">Reference proteome</keyword>
<reference evidence="1 2" key="1">
    <citation type="submission" date="2020-08" db="EMBL/GenBank/DDBJ databases">
        <title>Genomic Encyclopedia of Type Strains, Phase IV (KMG-IV): sequencing the most valuable type-strain genomes for metagenomic binning, comparative biology and taxonomic classification.</title>
        <authorList>
            <person name="Goeker M."/>
        </authorList>
    </citation>
    <scope>NUCLEOTIDE SEQUENCE [LARGE SCALE GENOMIC DNA]</scope>
    <source>
        <strain evidence="1 2">YIM 65646</strain>
    </source>
</reference>
<evidence type="ECO:0008006" key="3">
    <source>
        <dbReference type="Google" id="ProtNLM"/>
    </source>
</evidence>
<dbReference type="Pfam" id="PF06224">
    <property type="entry name" value="AlkZ-like"/>
    <property type="match status" value="1"/>
</dbReference>
<protein>
    <recommendedName>
        <fullName evidence="3">Winged helix DNA-binding domain-containing protein</fullName>
    </recommendedName>
</protein>
<dbReference type="Proteomes" id="UP000548476">
    <property type="component" value="Unassembled WGS sequence"/>
</dbReference>
<dbReference type="InterPro" id="IPR009351">
    <property type="entry name" value="AlkZ-like"/>
</dbReference>
<dbReference type="AlphaFoldDB" id="A0A841FHV5"/>
<dbReference type="PANTHER" id="PTHR38479">
    <property type="entry name" value="LMO0824 PROTEIN"/>
    <property type="match status" value="1"/>
</dbReference>
<evidence type="ECO:0000313" key="2">
    <source>
        <dbReference type="Proteomes" id="UP000548476"/>
    </source>
</evidence>
<gene>
    <name evidence="1" type="ORF">HNR73_003660</name>
</gene>
<dbReference type="EMBL" id="JACHGT010000007">
    <property type="protein sequence ID" value="MBB6035796.1"/>
    <property type="molecule type" value="Genomic_DNA"/>
</dbReference>
<evidence type="ECO:0000313" key="1">
    <source>
        <dbReference type="EMBL" id="MBB6035796.1"/>
    </source>
</evidence>
<dbReference type="PANTHER" id="PTHR38479:SF2">
    <property type="entry name" value="WINGED HELIX DNA-BINDING DOMAIN-CONTAINING PROTEIN"/>
    <property type="match status" value="1"/>
</dbReference>
<comment type="caution">
    <text evidence="1">The sequence shown here is derived from an EMBL/GenBank/DDBJ whole genome shotgun (WGS) entry which is preliminary data.</text>
</comment>
<dbReference type="RefSeq" id="WP_184788634.1">
    <property type="nucleotide sequence ID" value="NZ_BONT01000075.1"/>
</dbReference>